<dbReference type="Gene3D" id="2.40.170.20">
    <property type="entry name" value="TonB-dependent receptor, beta-barrel domain"/>
    <property type="match status" value="1"/>
</dbReference>
<dbReference type="Pfam" id="PF07715">
    <property type="entry name" value="Plug"/>
    <property type="match status" value="1"/>
</dbReference>
<dbReference type="FunFam" id="2.170.130.10:FF:000003">
    <property type="entry name" value="SusC/RagA family TonB-linked outer membrane protein"/>
    <property type="match status" value="1"/>
</dbReference>
<dbReference type="InterPro" id="IPR036942">
    <property type="entry name" value="Beta-barrel_TonB_sf"/>
</dbReference>
<evidence type="ECO:0000256" key="2">
    <source>
        <dbReference type="ARBA" id="ARBA00022448"/>
    </source>
</evidence>
<evidence type="ECO:0000256" key="1">
    <source>
        <dbReference type="ARBA" id="ARBA00004571"/>
    </source>
</evidence>
<feature type="chain" id="PRO_5022143827" evidence="8">
    <location>
        <begin position="18"/>
        <end position="1088"/>
    </location>
</feature>
<dbReference type="InterPro" id="IPR023996">
    <property type="entry name" value="TonB-dep_OMP_SusC/RagA"/>
</dbReference>
<dbReference type="Pfam" id="PF13715">
    <property type="entry name" value="CarbopepD_reg_2"/>
    <property type="match status" value="1"/>
</dbReference>
<keyword evidence="5 7" id="KW-0472">Membrane</keyword>
<dbReference type="InterPro" id="IPR023997">
    <property type="entry name" value="TonB-dep_OMP_SusC/RagA_CS"/>
</dbReference>
<protein>
    <submittedName>
        <fullName evidence="10">SusC/RagA family TonB-linked outer membrane protein</fullName>
    </submittedName>
</protein>
<evidence type="ECO:0000256" key="6">
    <source>
        <dbReference type="ARBA" id="ARBA00023237"/>
    </source>
</evidence>
<comment type="similarity">
    <text evidence="7">Belongs to the TonB-dependent receptor family.</text>
</comment>
<evidence type="ECO:0000259" key="9">
    <source>
        <dbReference type="SMART" id="SM00965"/>
    </source>
</evidence>
<evidence type="ECO:0000256" key="7">
    <source>
        <dbReference type="PROSITE-ProRule" id="PRU01360"/>
    </source>
</evidence>
<dbReference type="GO" id="GO:0009279">
    <property type="term" value="C:cell outer membrane"/>
    <property type="evidence" value="ECO:0007669"/>
    <property type="project" value="UniProtKB-SubCell"/>
</dbReference>
<dbReference type="PROSITE" id="PS52016">
    <property type="entry name" value="TONB_DEPENDENT_REC_3"/>
    <property type="match status" value="1"/>
</dbReference>
<evidence type="ECO:0000313" key="11">
    <source>
        <dbReference type="Proteomes" id="UP000321436"/>
    </source>
</evidence>
<keyword evidence="8" id="KW-0732">Signal</keyword>
<dbReference type="FunFam" id="2.60.40.1120:FF:000003">
    <property type="entry name" value="Outer membrane protein Omp121"/>
    <property type="match status" value="1"/>
</dbReference>
<keyword evidence="4 7" id="KW-0812">Transmembrane</keyword>
<evidence type="ECO:0000256" key="8">
    <source>
        <dbReference type="SAM" id="SignalP"/>
    </source>
</evidence>
<comment type="subcellular location">
    <subcellularLocation>
        <location evidence="1 7">Cell outer membrane</location>
        <topology evidence="1 7">Multi-pass membrane protein</topology>
    </subcellularLocation>
</comment>
<dbReference type="AlphaFoldDB" id="A0A512RP90"/>
<dbReference type="SMART" id="SM00965">
    <property type="entry name" value="STN"/>
    <property type="match status" value="1"/>
</dbReference>
<dbReference type="InterPro" id="IPR011662">
    <property type="entry name" value="Secretin/TonB_short_N"/>
</dbReference>
<dbReference type="NCBIfam" id="TIGR04057">
    <property type="entry name" value="SusC_RagA_signa"/>
    <property type="match status" value="1"/>
</dbReference>
<evidence type="ECO:0000256" key="4">
    <source>
        <dbReference type="ARBA" id="ARBA00022692"/>
    </source>
</evidence>
<reference evidence="10 11" key="1">
    <citation type="submission" date="2019-07" db="EMBL/GenBank/DDBJ databases">
        <title>Whole genome shotgun sequence of Chitinophaga cymbidii NBRC 109752.</title>
        <authorList>
            <person name="Hosoyama A."/>
            <person name="Uohara A."/>
            <person name="Ohji S."/>
            <person name="Ichikawa N."/>
        </authorList>
    </citation>
    <scope>NUCLEOTIDE SEQUENCE [LARGE SCALE GENOMIC DNA]</scope>
    <source>
        <strain evidence="10 11">NBRC 109752</strain>
    </source>
</reference>
<proteinExistence type="inferred from homology"/>
<dbReference type="InterPro" id="IPR008969">
    <property type="entry name" value="CarboxyPept-like_regulatory"/>
</dbReference>
<accession>A0A512RP90</accession>
<dbReference type="Proteomes" id="UP000321436">
    <property type="component" value="Unassembled WGS sequence"/>
</dbReference>
<evidence type="ECO:0000256" key="3">
    <source>
        <dbReference type="ARBA" id="ARBA00022452"/>
    </source>
</evidence>
<keyword evidence="3 7" id="KW-1134">Transmembrane beta strand</keyword>
<dbReference type="NCBIfam" id="TIGR04056">
    <property type="entry name" value="OMP_RagA_SusC"/>
    <property type="match status" value="1"/>
</dbReference>
<dbReference type="Gene3D" id="2.60.40.1120">
    <property type="entry name" value="Carboxypeptidase-like, regulatory domain"/>
    <property type="match status" value="1"/>
</dbReference>
<dbReference type="InterPro" id="IPR037066">
    <property type="entry name" value="Plug_dom_sf"/>
</dbReference>
<dbReference type="EMBL" id="BKAU01000005">
    <property type="protein sequence ID" value="GEP97512.1"/>
    <property type="molecule type" value="Genomic_DNA"/>
</dbReference>
<name>A0A512RP90_9BACT</name>
<keyword evidence="6 7" id="KW-0998">Cell outer membrane</keyword>
<dbReference type="SUPFAM" id="SSF49464">
    <property type="entry name" value="Carboxypeptidase regulatory domain-like"/>
    <property type="match status" value="1"/>
</dbReference>
<feature type="domain" description="Secretin/TonB short N-terminal" evidence="9">
    <location>
        <begin position="48"/>
        <end position="100"/>
    </location>
</feature>
<keyword evidence="11" id="KW-1185">Reference proteome</keyword>
<dbReference type="InterPro" id="IPR012910">
    <property type="entry name" value="Plug_dom"/>
</dbReference>
<comment type="caution">
    <text evidence="10">The sequence shown here is derived from an EMBL/GenBank/DDBJ whole genome shotgun (WGS) entry which is preliminary data.</text>
</comment>
<evidence type="ECO:0000313" key="10">
    <source>
        <dbReference type="EMBL" id="GEP97512.1"/>
    </source>
</evidence>
<gene>
    <name evidence="10" type="ORF">CCY01nite_37720</name>
</gene>
<organism evidence="10 11">
    <name type="scientific">Chitinophaga cymbidii</name>
    <dbReference type="NCBI Taxonomy" id="1096750"/>
    <lineage>
        <taxon>Bacteria</taxon>
        <taxon>Pseudomonadati</taxon>
        <taxon>Bacteroidota</taxon>
        <taxon>Chitinophagia</taxon>
        <taxon>Chitinophagales</taxon>
        <taxon>Chitinophagaceae</taxon>
        <taxon>Chitinophaga</taxon>
    </lineage>
</organism>
<dbReference type="InterPro" id="IPR039426">
    <property type="entry name" value="TonB-dep_rcpt-like"/>
</dbReference>
<feature type="signal peptide" evidence="8">
    <location>
        <begin position="1"/>
        <end position="17"/>
    </location>
</feature>
<dbReference type="Pfam" id="PF07660">
    <property type="entry name" value="STN"/>
    <property type="match status" value="1"/>
</dbReference>
<dbReference type="Gene3D" id="2.170.130.10">
    <property type="entry name" value="TonB-dependent receptor, plug domain"/>
    <property type="match status" value="1"/>
</dbReference>
<evidence type="ECO:0000256" key="5">
    <source>
        <dbReference type="ARBA" id="ARBA00023136"/>
    </source>
</evidence>
<keyword evidence="2 7" id="KW-0813">Transport</keyword>
<dbReference type="SUPFAM" id="SSF56935">
    <property type="entry name" value="Porins"/>
    <property type="match status" value="1"/>
</dbReference>
<sequence>MKWCFILVFATCLQAAANGYSQNVRLTLHLEDIKLGKALSLIGKKSDVRFLYSNDLVPVDKLVEVHASDKPLTDVLHELLSGMGLHYRILENKVVVVAPASRMIRVLKVSGTVTDTTGMPLIGVSIQVKGTGKGTVSDNNGRYTIEAPEDAVLVFSYVGYEPLEMPVAGKQQLNVRLRENPGGLNEVVVVGYGTQKKISLTTAVSSVSGDEVAARHAPNLQASLQGLAPGLSVWDQGGEPGNNSTYFRIRGVTTLGSNTPLFIIDGVEQAYYDINPDDIASVSVLKDAASTAIYGSRAANGVVLITTRRAQKGDIRIRYNGWLDLQNLVAVPEHMDTESYLRLQNLAYENRGSNPLYTEEAIQQYVSGEDRLRYPLPNSWYDAVIRENAPWQNHSLQLSGGSEKLTSLLSARYMDQQGIYPNRNMQRYQMRLNNTLKISESISLNADIKLRRQNRYTTNTVGSGIYHYMIHGSQLTVPRYPDGTYGVSNQGRNPLAYTDPDIAGYTKSTNDNAVINLQGTWKILKGLTFNTQYAIETEKYDALSQWPAYEIHSYWDPEIILSRNEINRLENNRSQSLQQTWNNTLTYDLNINKQHDISVLGGYSEIAYSYDDLMANGRDFYNNDLLNLSQSDPLNRGVSSAYSDWGLRSLFGRVRYGFRNKYLFEFNMRYDGSSRFPEGSRYTFFPSVSGAWLLSEENFWQPLKHVADLFKIRASYGENGNQNIGLYSYFNNLSVGNYYSFNGVPAVGVAQTVFASQNLTWETTTQTNIGLDASFLNGKFGLTFDWYKKLTDGILLGLPIPGAVGLDPVATNAGKVQNTGWELQLTHRNKINDFHYGVTFNLSDVKNKVIDLAGTGPYYSLEKNRYVIMEGEEINALWGRPTAGYLTQEDIDKGYPTFSSDAKPGDIKYLDIDGDNKITATDNKVLGSSMPHWTYGMNIELGWKNFDCTMLWQGVGKQDMMVWGAFIENGSWEGFTLDIGKDYWTPENTDARFPRPQKSANKNTEPSDFWVLDASYLRLKNFQLGYTIPKTLLKKAKINSLRFYIGGTNLLTFSKLKEWGMDAETPAGRAGDFYQQVKTYSAGVNLDF</sequence>